<name>A0A7J6D6Q0_9TELE</name>
<evidence type="ECO:0000256" key="3">
    <source>
        <dbReference type="ARBA" id="ARBA00022723"/>
    </source>
</evidence>
<dbReference type="GO" id="GO:0005506">
    <property type="term" value="F:iron ion binding"/>
    <property type="evidence" value="ECO:0007669"/>
    <property type="project" value="InterPro"/>
</dbReference>
<dbReference type="PRINTS" id="PR00463">
    <property type="entry name" value="EP450I"/>
</dbReference>
<evidence type="ECO:0000256" key="2">
    <source>
        <dbReference type="ARBA" id="ARBA00010617"/>
    </source>
</evidence>
<gene>
    <name evidence="5" type="ORF">G5714_005144</name>
</gene>
<dbReference type="InterPro" id="IPR050182">
    <property type="entry name" value="Cytochrome_P450_fam2"/>
</dbReference>
<organism evidence="5 6">
    <name type="scientific">Onychostoma macrolepis</name>
    <dbReference type="NCBI Taxonomy" id="369639"/>
    <lineage>
        <taxon>Eukaryota</taxon>
        <taxon>Metazoa</taxon>
        <taxon>Chordata</taxon>
        <taxon>Craniata</taxon>
        <taxon>Vertebrata</taxon>
        <taxon>Euteleostomi</taxon>
        <taxon>Actinopterygii</taxon>
        <taxon>Neopterygii</taxon>
        <taxon>Teleostei</taxon>
        <taxon>Ostariophysi</taxon>
        <taxon>Cypriniformes</taxon>
        <taxon>Cyprinidae</taxon>
        <taxon>Acrossocheilinae</taxon>
        <taxon>Onychostoma</taxon>
    </lineage>
</organism>
<dbReference type="InterPro" id="IPR036396">
    <property type="entry name" value="Cyt_P450_sf"/>
</dbReference>
<dbReference type="GO" id="GO:0005737">
    <property type="term" value="C:cytoplasm"/>
    <property type="evidence" value="ECO:0007669"/>
    <property type="project" value="TreeGrafter"/>
</dbReference>
<dbReference type="EMBL" id="JAAMOB010000004">
    <property type="protein sequence ID" value="KAF4114921.1"/>
    <property type="molecule type" value="Genomic_DNA"/>
</dbReference>
<dbReference type="GO" id="GO:0006805">
    <property type="term" value="P:xenobiotic metabolic process"/>
    <property type="evidence" value="ECO:0007669"/>
    <property type="project" value="TreeGrafter"/>
</dbReference>
<evidence type="ECO:0000256" key="1">
    <source>
        <dbReference type="ARBA" id="ARBA00001971"/>
    </source>
</evidence>
<evidence type="ECO:0000256" key="4">
    <source>
        <dbReference type="ARBA" id="ARBA00023004"/>
    </source>
</evidence>
<dbReference type="PANTHER" id="PTHR24300:SF301">
    <property type="entry name" value="CYP2J25 PROTEIN-RELATED"/>
    <property type="match status" value="1"/>
</dbReference>
<accession>A0A7J6D6Q0</accession>
<dbReference type="SUPFAM" id="SSF48264">
    <property type="entry name" value="Cytochrome P450"/>
    <property type="match status" value="1"/>
</dbReference>
<reference evidence="5 6" key="1">
    <citation type="submission" date="2020-04" db="EMBL/GenBank/DDBJ databases">
        <title>Chromosome-level genome assembly of a cyprinid fish Onychostoma macrolepis by integration of Nanopore Sequencing, Bionano and Hi-C technology.</title>
        <authorList>
            <person name="Wang D."/>
        </authorList>
    </citation>
    <scope>NUCLEOTIDE SEQUENCE [LARGE SCALE GENOMIC DNA]</scope>
    <source>
        <strain evidence="5">SWU-2019</strain>
        <tissue evidence="5">Muscle</tissue>
    </source>
</reference>
<evidence type="ECO:0000313" key="5">
    <source>
        <dbReference type="EMBL" id="KAF4114921.1"/>
    </source>
</evidence>
<dbReference type="GO" id="GO:0016712">
    <property type="term" value="F:oxidoreductase activity, acting on paired donors, with incorporation or reduction of molecular oxygen, reduced flavin or flavoprotein as one donor, and incorporation of one atom of oxygen"/>
    <property type="evidence" value="ECO:0007669"/>
    <property type="project" value="TreeGrafter"/>
</dbReference>
<dbReference type="Gene3D" id="1.10.630.10">
    <property type="entry name" value="Cytochrome P450"/>
    <property type="match status" value="1"/>
</dbReference>
<keyword evidence="3" id="KW-0479">Metal-binding</keyword>
<sequence>MVNLGRRRSLQVPAVQKVGSGRRLACNLEISQRWSEFAEKYGKIFSLRILGSRIVVLDGYKLVKEVYLQHDDNLAGRPILPLFYDVVGDKGLVAACGYKWKQQRRFALSTLRKFGLGKKSLEPSISLECCFLNEAVSNEQGVY</sequence>
<dbReference type="InterPro" id="IPR002401">
    <property type="entry name" value="Cyt_P450_E_grp-I"/>
</dbReference>
<dbReference type="GO" id="GO:0020037">
    <property type="term" value="F:heme binding"/>
    <property type="evidence" value="ECO:0007669"/>
    <property type="project" value="InterPro"/>
</dbReference>
<comment type="caution">
    <text evidence="5">The sequence shown here is derived from an EMBL/GenBank/DDBJ whole genome shotgun (WGS) entry which is preliminary data.</text>
</comment>
<dbReference type="GO" id="GO:0006082">
    <property type="term" value="P:organic acid metabolic process"/>
    <property type="evidence" value="ECO:0007669"/>
    <property type="project" value="TreeGrafter"/>
</dbReference>
<protein>
    <submittedName>
        <fullName evidence="5">Uncharacterized protein</fullName>
    </submittedName>
</protein>
<keyword evidence="6" id="KW-1185">Reference proteome</keyword>
<dbReference type="InterPro" id="IPR001128">
    <property type="entry name" value="Cyt_P450"/>
</dbReference>
<evidence type="ECO:0000313" key="6">
    <source>
        <dbReference type="Proteomes" id="UP000579812"/>
    </source>
</evidence>
<keyword evidence="4" id="KW-0408">Iron</keyword>
<dbReference type="PANTHER" id="PTHR24300">
    <property type="entry name" value="CYTOCHROME P450 508A4-RELATED"/>
    <property type="match status" value="1"/>
</dbReference>
<proteinExistence type="inferred from homology"/>
<dbReference type="Pfam" id="PF00067">
    <property type="entry name" value="p450"/>
    <property type="match status" value="1"/>
</dbReference>
<comment type="similarity">
    <text evidence="2">Belongs to the cytochrome P450 family.</text>
</comment>
<dbReference type="Proteomes" id="UP000579812">
    <property type="component" value="Unassembled WGS sequence"/>
</dbReference>
<dbReference type="AlphaFoldDB" id="A0A7J6D6Q0"/>
<comment type="cofactor">
    <cofactor evidence="1">
        <name>heme</name>
        <dbReference type="ChEBI" id="CHEBI:30413"/>
    </cofactor>
</comment>